<accession>A0ABR2Q143</accession>
<name>A0ABR2Q143_9ROSI</name>
<reference evidence="2 3" key="1">
    <citation type="journal article" date="2024" name="G3 (Bethesda)">
        <title>Genome assembly of Hibiscus sabdariffa L. provides insights into metabolisms of medicinal natural products.</title>
        <authorList>
            <person name="Kim T."/>
        </authorList>
    </citation>
    <scope>NUCLEOTIDE SEQUENCE [LARGE SCALE GENOMIC DNA]</scope>
    <source>
        <strain evidence="2">TK-2024</strain>
        <tissue evidence="2">Old leaves</tissue>
    </source>
</reference>
<keyword evidence="3" id="KW-1185">Reference proteome</keyword>
<comment type="caution">
    <text evidence="2">The sequence shown here is derived from an EMBL/GenBank/DDBJ whole genome shotgun (WGS) entry which is preliminary data.</text>
</comment>
<proteinExistence type="predicted"/>
<feature type="region of interest" description="Disordered" evidence="1">
    <location>
        <begin position="357"/>
        <end position="376"/>
    </location>
</feature>
<feature type="compositionally biased region" description="Polar residues" evidence="1">
    <location>
        <begin position="23"/>
        <end position="34"/>
    </location>
</feature>
<dbReference type="Proteomes" id="UP001396334">
    <property type="component" value="Unassembled WGS sequence"/>
</dbReference>
<feature type="compositionally biased region" description="Basic and acidic residues" evidence="1">
    <location>
        <begin position="472"/>
        <end position="491"/>
    </location>
</feature>
<feature type="region of interest" description="Disordered" evidence="1">
    <location>
        <begin position="207"/>
        <end position="230"/>
    </location>
</feature>
<feature type="region of interest" description="Disordered" evidence="1">
    <location>
        <begin position="15"/>
        <end position="34"/>
    </location>
</feature>
<feature type="region of interest" description="Disordered" evidence="1">
    <location>
        <begin position="50"/>
        <end position="83"/>
    </location>
</feature>
<sequence length="519" mass="58975">MRELKDYDIPSMIEELLDRDMQPDTTPTPGVAKATTSAIEAYPISLIPASSQDNVPIHPNLNQDNALPSQDNAQRTRKRRSRSALPDEFLENWVVSEKQRPNGRFDKYYTHKQLKFACRSMKEVSRYNTDGIRPRHAKTTKFNQEKVQTSQSLLALPWDNKVDPSISTVPSTSVVPEGVAEATSCAIEAVPISFILASTQDNVPIYPDLNQDKAPPSQDNAQRTRRRRSWSPLPDEFLENLVVSEKQRPNGRVDKYYTHKQLKFVCRSTTEVSRYDTYGIRPQLPKKTKFNQEQTQTSQSLLSLPWEGKADPSISTVPSTLVVPEGVVEATSCAIEAVPISFILASTQDNVPIYPDLNQDKAPLSQDNAQRTRRRRSWSSLRNEFLENLVVSEKQRPNGRADKYYTHKQLKFVCWSTKEVSRYDTYGIRPQLPKKTKFNQEQTQPSQSLLALPWEGKADPSISTVPSTLVVPEDKPDGKKETEEMKSSKDESDFDLNDLVAFSQLIDVPKTIIDRFENE</sequence>
<feature type="compositionally biased region" description="Polar residues" evidence="1">
    <location>
        <begin position="50"/>
        <end position="73"/>
    </location>
</feature>
<evidence type="ECO:0000313" key="2">
    <source>
        <dbReference type="EMBL" id="KAK8994216.1"/>
    </source>
</evidence>
<gene>
    <name evidence="2" type="ORF">V6N11_045317</name>
</gene>
<feature type="region of interest" description="Disordered" evidence="1">
    <location>
        <begin position="455"/>
        <end position="492"/>
    </location>
</feature>
<protein>
    <submittedName>
        <fullName evidence="2">Uncharacterized protein</fullName>
    </submittedName>
</protein>
<dbReference type="Gene3D" id="3.30.890.10">
    <property type="entry name" value="Methyl-cpg-binding Protein 2, Chain A"/>
    <property type="match status" value="1"/>
</dbReference>
<evidence type="ECO:0000313" key="3">
    <source>
        <dbReference type="Proteomes" id="UP001396334"/>
    </source>
</evidence>
<organism evidence="2 3">
    <name type="scientific">Hibiscus sabdariffa</name>
    <name type="common">roselle</name>
    <dbReference type="NCBI Taxonomy" id="183260"/>
    <lineage>
        <taxon>Eukaryota</taxon>
        <taxon>Viridiplantae</taxon>
        <taxon>Streptophyta</taxon>
        <taxon>Embryophyta</taxon>
        <taxon>Tracheophyta</taxon>
        <taxon>Spermatophyta</taxon>
        <taxon>Magnoliopsida</taxon>
        <taxon>eudicotyledons</taxon>
        <taxon>Gunneridae</taxon>
        <taxon>Pentapetalae</taxon>
        <taxon>rosids</taxon>
        <taxon>malvids</taxon>
        <taxon>Malvales</taxon>
        <taxon>Malvaceae</taxon>
        <taxon>Malvoideae</taxon>
        <taxon>Hibiscus</taxon>
    </lineage>
</organism>
<evidence type="ECO:0000256" key="1">
    <source>
        <dbReference type="SAM" id="MobiDB-lite"/>
    </source>
</evidence>
<dbReference type="EMBL" id="JBBPBN010000047">
    <property type="protein sequence ID" value="KAK8994216.1"/>
    <property type="molecule type" value="Genomic_DNA"/>
</dbReference>